<dbReference type="RefSeq" id="WP_134440844.1">
    <property type="nucleotide sequence ID" value="NZ_LXQC01000187.1"/>
</dbReference>
<reference evidence="7 8" key="1">
    <citation type="submission" date="2016-05" db="EMBL/GenBank/DDBJ databases">
        <title>Diversity and Homogeneity among Thermoacidophilic Verrucomicrobia Methanotrophs Linked with Geographical Origin.</title>
        <authorList>
            <person name="Erikstad H.-A."/>
            <person name="Smestad N.B."/>
            <person name="Ceballos R.M."/>
            <person name="Birkeland N.-K."/>
        </authorList>
    </citation>
    <scope>NUCLEOTIDE SEQUENCE [LARGE SCALE GENOMIC DNA]</scope>
    <source>
        <strain evidence="7 8">Phi</strain>
    </source>
</reference>
<evidence type="ECO:0000313" key="7">
    <source>
        <dbReference type="EMBL" id="TFE66193.1"/>
    </source>
</evidence>
<sequence>MKRFLKNKIILFISIPFIFMILYFVNPIGLATKMMSGVVGRARNLYFRGQVSQVYSKKQKKKDQGTDKNTTVIVQKGDKSPIKAAVPKEVILSKENSSEPILPPTQIKAPPQSKGRETLGIIEQQPPNRIAPVPRGLVDQKALAKESESSDQPVIIKWARKRYPFRNLSLSAVEVTGTQEIGHSDSSSANIDINAFAPQGEMIEAALVNSAFSSNTDVDVVGAVWLPFYFQGNRLLEPGDRLIGTSAGGSALRDRMMVHINKIIFKDGRSLPIQGVALHTDGTEGIKGYRVSEYGKQLLGPVLAALGQAFLYAMEYQSFNYYMSPYGLTPWGLYGQPTTSGPKQALMLGGMYGGTNALQQIMNILAQDIDQYKPYVFVPAGTRFRVFLKSYMDISKADYGR</sequence>
<keyword evidence="5 6" id="KW-0472">Membrane</keyword>
<dbReference type="AlphaFoldDB" id="A0A4Y8P7A3"/>
<evidence type="ECO:0000256" key="6">
    <source>
        <dbReference type="SAM" id="Phobius"/>
    </source>
</evidence>
<gene>
    <name evidence="7" type="ORF">A7Q10_02350</name>
</gene>
<accession>A0A4Y8P7A3</accession>
<evidence type="ECO:0000256" key="5">
    <source>
        <dbReference type="ARBA" id="ARBA00023136"/>
    </source>
</evidence>
<feature type="transmembrane region" description="Helical" evidence="6">
    <location>
        <begin position="9"/>
        <end position="26"/>
    </location>
</feature>
<dbReference type="OrthoDB" id="181913at2"/>
<evidence type="ECO:0000256" key="2">
    <source>
        <dbReference type="ARBA" id="ARBA00010265"/>
    </source>
</evidence>
<evidence type="ECO:0000256" key="4">
    <source>
        <dbReference type="ARBA" id="ARBA00022989"/>
    </source>
</evidence>
<comment type="subcellular location">
    <subcellularLocation>
        <location evidence="1">Membrane</location>
        <topology evidence="1">Single-pass membrane protein</topology>
    </subcellularLocation>
</comment>
<keyword evidence="4 6" id="KW-1133">Transmembrane helix</keyword>
<dbReference type="InterPro" id="IPR005498">
    <property type="entry name" value="T4SS_VirB10/TraB/TrbI"/>
</dbReference>
<comment type="caution">
    <text evidence="7">The sequence shown here is derived from an EMBL/GenBank/DDBJ whole genome shotgun (WGS) entry which is preliminary data.</text>
</comment>
<evidence type="ECO:0000256" key="1">
    <source>
        <dbReference type="ARBA" id="ARBA00004167"/>
    </source>
</evidence>
<evidence type="ECO:0000313" key="8">
    <source>
        <dbReference type="Proteomes" id="UP000297713"/>
    </source>
</evidence>
<evidence type="ECO:0000256" key="3">
    <source>
        <dbReference type="ARBA" id="ARBA00022692"/>
    </source>
</evidence>
<comment type="similarity">
    <text evidence="2">Belongs to the TrbI/VirB10 family.</text>
</comment>
<keyword evidence="8" id="KW-1185">Reference proteome</keyword>
<dbReference type="Gene3D" id="2.40.128.260">
    <property type="entry name" value="Type IV secretion system, VirB10/TraB/TrbI"/>
    <property type="match status" value="1"/>
</dbReference>
<dbReference type="Pfam" id="PF03743">
    <property type="entry name" value="TrbI"/>
    <property type="match status" value="1"/>
</dbReference>
<dbReference type="InterPro" id="IPR042217">
    <property type="entry name" value="T4SS_VirB10/TrbI"/>
</dbReference>
<proteinExistence type="inferred from homology"/>
<dbReference type="EMBL" id="LXQC01000187">
    <property type="protein sequence ID" value="TFE66193.1"/>
    <property type="molecule type" value="Genomic_DNA"/>
</dbReference>
<dbReference type="Proteomes" id="UP000297713">
    <property type="component" value="Unassembled WGS sequence"/>
</dbReference>
<organism evidence="7 8">
    <name type="scientific">Methylacidiphilum caldifontis</name>
    <dbReference type="NCBI Taxonomy" id="2795386"/>
    <lineage>
        <taxon>Bacteria</taxon>
        <taxon>Pseudomonadati</taxon>
        <taxon>Verrucomicrobiota</taxon>
        <taxon>Methylacidiphilae</taxon>
        <taxon>Methylacidiphilales</taxon>
        <taxon>Methylacidiphilaceae</taxon>
        <taxon>Methylacidiphilum (ex Ratnadevi et al. 2023)</taxon>
    </lineage>
</organism>
<protein>
    <submittedName>
        <fullName evidence="7">Type IV secretion system protein VirB10</fullName>
    </submittedName>
</protein>
<keyword evidence="3 6" id="KW-0812">Transmembrane</keyword>
<dbReference type="GO" id="GO:0016020">
    <property type="term" value="C:membrane"/>
    <property type="evidence" value="ECO:0007669"/>
    <property type="project" value="UniProtKB-SubCell"/>
</dbReference>
<name>A0A4Y8P7A3_9BACT</name>